<evidence type="ECO:0000313" key="2">
    <source>
        <dbReference type="EMBL" id="CAD8062431.1"/>
    </source>
</evidence>
<protein>
    <recommendedName>
        <fullName evidence="4">Transmembrane protein</fullName>
    </recommendedName>
</protein>
<feature type="signal peptide" evidence="1">
    <location>
        <begin position="1"/>
        <end position="18"/>
    </location>
</feature>
<accession>A0A8S1L6V9</accession>
<dbReference type="EMBL" id="CAJJDM010000032">
    <property type="protein sequence ID" value="CAD8062431.1"/>
    <property type="molecule type" value="Genomic_DNA"/>
</dbReference>
<dbReference type="Proteomes" id="UP000688137">
    <property type="component" value="Unassembled WGS sequence"/>
</dbReference>
<evidence type="ECO:0000256" key="1">
    <source>
        <dbReference type="SAM" id="SignalP"/>
    </source>
</evidence>
<reference evidence="2" key="1">
    <citation type="submission" date="2021-01" db="EMBL/GenBank/DDBJ databases">
        <authorList>
            <consortium name="Genoscope - CEA"/>
            <person name="William W."/>
        </authorList>
    </citation>
    <scope>NUCLEOTIDE SEQUENCE</scope>
</reference>
<feature type="chain" id="PRO_5035927813" description="Transmembrane protein" evidence="1">
    <location>
        <begin position="19"/>
        <end position="109"/>
    </location>
</feature>
<keyword evidence="1" id="KW-0732">Signal</keyword>
<gene>
    <name evidence="2" type="ORF">PPRIM_AZ9-3.1.T0330133</name>
</gene>
<evidence type="ECO:0000313" key="3">
    <source>
        <dbReference type="Proteomes" id="UP000688137"/>
    </source>
</evidence>
<sequence length="109" mass="12014">MNKKITLFVLLACAVCIATLMFSFSTQDGELKLKKSHSFSSSKNHEWMDGYWSSDTDCQAKCKSAGGMSCGNYQQNCCVGAKCRKEEGFFSSSLICDQRIPVQGCTTPK</sequence>
<keyword evidence="3" id="KW-1185">Reference proteome</keyword>
<comment type="caution">
    <text evidence="2">The sequence shown here is derived from an EMBL/GenBank/DDBJ whole genome shotgun (WGS) entry which is preliminary data.</text>
</comment>
<organism evidence="2 3">
    <name type="scientific">Paramecium primaurelia</name>
    <dbReference type="NCBI Taxonomy" id="5886"/>
    <lineage>
        <taxon>Eukaryota</taxon>
        <taxon>Sar</taxon>
        <taxon>Alveolata</taxon>
        <taxon>Ciliophora</taxon>
        <taxon>Intramacronucleata</taxon>
        <taxon>Oligohymenophorea</taxon>
        <taxon>Peniculida</taxon>
        <taxon>Parameciidae</taxon>
        <taxon>Paramecium</taxon>
    </lineage>
</organism>
<evidence type="ECO:0008006" key="4">
    <source>
        <dbReference type="Google" id="ProtNLM"/>
    </source>
</evidence>
<proteinExistence type="predicted"/>
<name>A0A8S1L6V9_PARPR</name>
<dbReference type="AlphaFoldDB" id="A0A8S1L6V9"/>